<dbReference type="GO" id="GO:0000307">
    <property type="term" value="C:cyclin-dependent protein kinase holoenzyme complex"/>
    <property type="evidence" value="ECO:0007669"/>
    <property type="project" value="TreeGrafter"/>
</dbReference>
<evidence type="ECO:0000313" key="8">
    <source>
        <dbReference type="EMBL" id="VEL20313.1"/>
    </source>
</evidence>
<evidence type="ECO:0000256" key="3">
    <source>
        <dbReference type="ARBA" id="ARBA00022679"/>
    </source>
</evidence>
<dbReference type="GO" id="GO:0005524">
    <property type="term" value="F:ATP binding"/>
    <property type="evidence" value="ECO:0007669"/>
    <property type="project" value="UniProtKB-KW"/>
</dbReference>
<comment type="caution">
    <text evidence="8">The sequence shown here is derived from an EMBL/GenBank/DDBJ whole genome shotgun (WGS) entry which is preliminary data.</text>
</comment>
<evidence type="ECO:0000259" key="7">
    <source>
        <dbReference type="PROSITE" id="PS50011"/>
    </source>
</evidence>
<feature type="domain" description="Protein kinase" evidence="7">
    <location>
        <begin position="1"/>
        <end position="221"/>
    </location>
</feature>
<dbReference type="InterPro" id="IPR000719">
    <property type="entry name" value="Prot_kinase_dom"/>
</dbReference>
<organism evidence="8 9">
    <name type="scientific">Protopolystoma xenopodis</name>
    <dbReference type="NCBI Taxonomy" id="117903"/>
    <lineage>
        <taxon>Eukaryota</taxon>
        <taxon>Metazoa</taxon>
        <taxon>Spiralia</taxon>
        <taxon>Lophotrochozoa</taxon>
        <taxon>Platyhelminthes</taxon>
        <taxon>Monogenea</taxon>
        <taxon>Polyopisthocotylea</taxon>
        <taxon>Polystomatidea</taxon>
        <taxon>Polystomatidae</taxon>
        <taxon>Protopolystoma</taxon>
    </lineage>
</organism>
<reference evidence="8" key="1">
    <citation type="submission" date="2018-11" db="EMBL/GenBank/DDBJ databases">
        <authorList>
            <consortium name="Pathogen Informatics"/>
        </authorList>
    </citation>
    <scope>NUCLEOTIDE SEQUENCE</scope>
</reference>
<dbReference type="InterPro" id="IPR050108">
    <property type="entry name" value="CDK"/>
</dbReference>
<proteinExistence type="inferred from homology"/>
<dbReference type="InterPro" id="IPR011009">
    <property type="entry name" value="Kinase-like_dom_sf"/>
</dbReference>
<keyword evidence="5" id="KW-0418">Kinase</keyword>
<dbReference type="PANTHER" id="PTHR24056:SF472">
    <property type="entry name" value="CYCLIN-DEPENDENT KINASE 4, ISOFORM A"/>
    <property type="match status" value="1"/>
</dbReference>
<evidence type="ECO:0000256" key="5">
    <source>
        <dbReference type="ARBA" id="ARBA00022777"/>
    </source>
</evidence>
<dbReference type="PANTHER" id="PTHR24056">
    <property type="entry name" value="CELL DIVISION PROTEIN KINASE"/>
    <property type="match status" value="1"/>
</dbReference>
<dbReference type="SMART" id="SM00220">
    <property type="entry name" value="S_TKc"/>
    <property type="match status" value="1"/>
</dbReference>
<dbReference type="FunFam" id="1.10.510.10:FF:000624">
    <property type="entry name" value="Mitogen-activated protein kinase"/>
    <property type="match status" value="1"/>
</dbReference>
<accession>A0A3S5CGX2</accession>
<name>A0A3S5CGX2_9PLAT</name>
<dbReference type="GO" id="GO:0000082">
    <property type="term" value="P:G1/S transition of mitotic cell cycle"/>
    <property type="evidence" value="ECO:0007669"/>
    <property type="project" value="TreeGrafter"/>
</dbReference>
<dbReference type="EMBL" id="CAAALY010045857">
    <property type="protein sequence ID" value="VEL20313.1"/>
    <property type="molecule type" value="Genomic_DNA"/>
</dbReference>
<evidence type="ECO:0000256" key="2">
    <source>
        <dbReference type="ARBA" id="ARBA00022527"/>
    </source>
</evidence>
<dbReference type="GO" id="GO:0030332">
    <property type="term" value="F:cyclin binding"/>
    <property type="evidence" value="ECO:0007669"/>
    <property type="project" value="TreeGrafter"/>
</dbReference>
<dbReference type="OrthoDB" id="1732493at2759"/>
<dbReference type="GO" id="GO:0007165">
    <property type="term" value="P:signal transduction"/>
    <property type="evidence" value="ECO:0007669"/>
    <property type="project" value="TreeGrafter"/>
</dbReference>
<protein>
    <recommendedName>
        <fullName evidence="7">Protein kinase domain-containing protein</fullName>
    </recommendedName>
</protein>
<dbReference type="GO" id="GO:0004693">
    <property type="term" value="F:cyclin-dependent protein serine/threonine kinase activity"/>
    <property type="evidence" value="ECO:0007669"/>
    <property type="project" value="TreeGrafter"/>
</dbReference>
<dbReference type="Pfam" id="PF00069">
    <property type="entry name" value="Pkinase"/>
    <property type="match status" value="1"/>
</dbReference>
<keyword evidence="6" id="KW-0067">ATP-binding</keyword>
<keyword evidence="4" id="KW-0547">Nucleotide-binding</keyword>
<dbReference type="Gene3D" id="1.10.510.10">
    <property type="entry name" value="Transferase(Phosphotransferase) domain 1"/>
    <property type="match status" value="1"/>
</dbReference>
<dbReference type="AlphaFoldDB" id="A0A3S5CGX2"/>
<dbReference type="PROSITE" id="PS00108">
    <property type="entry name" value="PROTEIN_KINASE_ST"/>
    <property type="match status" value="1"/>
</dbReference>
<evidence type="ECO:0000313" key="9">
    <source>
        <dbReference type="Proteomes" id="UP000784294"/>
    </source>
</evidence>
<keyword evidence="9" id="KW-1185">Reference proteome</keyword>
<keyword evidence="2" id="KW-0723">Serine/threonine-protein kinase</keyword>
<evidence type="ECO:0000256" key="1">
    <source>
        <dbReference type="ARBA" id="ARBA00006485"/>
    </source>
</evidence>
<dbReference type="Proteomes" id="UP000784294">
    <property type="component" value="Unassembled WGS sequence"/>
</dbReference>
<dbReference type="GO" id="GO:0010468">
    <property type="term" value="P:regulation of gene expression"/>
    <property type="evidence" value="ECO:0007669"/>
    <property type="project" value="TreeGrafter"/>
</dbReference>
<dbReference type="GO" id="GO:0005634">
    <property type="term" value="C:nucleus"/>
    <property type="evidence" value="ECO:0007669"/>
    <property type="project" value="TreeGrafter"/>
</dbReference>
<dbReference type="PROSITE" id="PS50011">
    <property type="entry name" value="PROTEIN_KINASE_DOM"/>
    <property type="match status" value="1"/>
</dbReference>
<dbReference type="SUPFAM" id="SSF56112">
    <property type="entry name" value="Protein kinase-like (PK-like)"/>
    <property type="match status" value="1"/>
</dbReference>
<dbReference type="GO" id="GO:0005737">
    <property type="term" value="C:cytoplasm"/>
    <property type="evidence" value="ECO:0007669"/>
    <property type="project" value="TreeGrafter"/>
</dbReference>
<keyword evidence="3" id="KW-0808">Transferase</keyword>
<evidence type="ECO:0000256" key="6">
    <source>
        <dbReference type="ARBA" id="ARBA00022840"/>
    </source>
</evidence>
<dbReference type="GO" id="GO:0010389">
    <property type="term" value="P:regulation of G2/M transition of mitotic cell cycle"/>
    <property type="evidence" value="ECO:0007669"/>
    <property type="project" value="TreeGrafter"/>
</dbReference>
<dbReference type="InterPro" id="IPR008271">
    <property type="entry name" value="Ser/Thr_kinase_AS"/>
</dbReference>
<sequence>MSVLKKVQYYRCDHLVQMYDISLARKDDKLMIYIVFEYIECDLARFLSHHVPPTGLPPETVRDLSEQLLRGIDFLHSHRIIHRDLKPANILIDKEGRQLKITDFGLSRVLGWESPLTPIVVTLWYRSPEILIQSEYSSPCDVWGAGCIIAELFNCKTLFIADTEIALLKKIISTVGFPDESEWPEESYLKRTDFAKASKISKLRSRIKTNDGTALDLIEYN</sequence>
<comment type="similarity">
    <text evidence="1">Belongs to the protein kinase superfamily. CMGC Ser/Thr protein kinase family. CDC2/CDKX subfamily.</text>
</comment>
<gene>
    <name evidence="8" type="ORF">PXEA_LOCUS13753</name>
</gene>
<evidence type="ECO:0000256" key="4">
    <source>
        <dbReference type="ARBA" id="ARBA00022741"/>
    </source>
</evidence>